<accession>A0A0A2EDA8</accession>
<keyword evidence="3" id="KW-0813">Transport</keyword>
<gene>
    <name evidence="8" type="ORF">HQ47_01450</name>
</gene>
<comment type="subcellular location">
    <subcellularLocation>
        <location evidence="1">Membrane</location>
        <topology evidence="1">Multi-pass membrane protein</topology>
    </subcellularLocation>
</comment>
<feature type="transmembrane region" description="Helical" evidence="7">
    <location>
        <begin position="191"/>
        <end position="208"/>
    </location>
</feature>
<evidence type="ECO:0000256" key="2">
    <source>
        <dbReference type="ARBA" id="ARBA00008821"/>
    </source>
</evidence>
<dbReference type="eggNOG" id="COG2233">
    <property type="taxonomic scope" value="Bacteria"/>
</dbReference>
<evidence type="ECO:0000256" key="5">
    <source>
        <dbReference type="ARBA" id="ARBA00022989"/>
    </source>
</evidence>
<comment type="similarity">
    <text evidence="2">Belongs to the nucleobase:cation symporter-2 (NCS2) (TC 2.A.40) family.</text>
</comment>
<evidence type="ECO:0000313" key="9">
    <source>
        <dbReference type="Proteomes" id="UP000030103"/>
    </source>
</evidence>
<dbReference type="PANTHER" id="PTHR42810">
    <property type="entry name" value="PURINE PERMEASE C1399.01C-RELATED"/>
    <property type="match status" value="1"/>
</dbReference>
<feature type="transmembrane region" description="Helical" evidence="7">
    <location>
        <begin position="313"/>
        <end position="335"/>
    </location>
</feature>
<dbReference type="OrthoDB" id="9805749at2"/>
<evidence type="ECO:0000256" key="3">
    <source>
        <dbReference type="ARBA" id="ARBA00022448"/>
    </source>
</evidence>
<evidence type="ECO:0000256" key="6">
    <source>
        <dbReference type="ARBA" id="ARBA00023136"/>
    </source>
</evidence>
<feature type="transmembrane region" description="Helical" evidence="7">
    <location>
        <begin position="136"/>
        <end position="153"/>
    </location>
</feature>
<feature type="transmembrane region" description="Helical" evidence="7">
    <location>
        <begin position="165"/>
        <end position="184"/>
    </location>
</feature>
<keyword evidence="9" id="KW-1185">Reference proteome</keyword>
<evidence type="ECO:0000256" key="7">
    <source>
        <dbReference type="SAM" id="Phobius"/>
    </source>
</evidence>
<dbReference type="GO" id="GO:0042907">
    <property type="term" value="F:xanthine transmembrane transporter activity"/>
    <property type="evidence" value="ECO:0007669"/>
    <property type="project" value="TreeGrafter"/>
</dbReference>
<dbReference type="Pfam" id="PF00860">
    <property type="entry name" value="Xan_ur_permease"/>
    <property type="match status" value="1"/>
</dbReference>
<dbReference type="AlphaFoldDB" id="A0A0A2EDA8"/>
<name>A0A0A2EDA8_9PORP</name>
<organism evidence="8 9">
    <name type="scientific">Porphyromonas macacae</name>
    <dbReference type="NCBI Taxonomy" id="28115"/>
    <lineage>
        <taxon>Bacteria</taxon>
        <taxon>Pseudomonadati</taxon>
        <taxon>Bacteroidota</taxon>
        <taxon>Bacteroidia</taxon>
        <taxon>Bacteroidales</taxon>
        <taxon>Porphyromonadaceae</taxon>
        <taxon>Porphyromonas</taxon>
    </lineage>
</organism>
<dbReference type="PANTHER" id="PTHR42810:SF1">
    <property type="entry name" value="PURINE PERMEASE YWDJ-RELATED"/>
    <property type="match status" value="1"/>
</dbReference>
<feature type="transmembrane region" description="Helical" evidence="7">
    <location>
        <begin position="20"/>
        <end position="45"/>
    </location>
</feature>
<feature type="transmembrane region" description="Helical" evidence="7">
    <location>
        <begin position="400"/>
        <end position="420"/>
    </location>
</feature>
<evidence type="ECO:0000256" key="1">
    <source>
        <dbReference type="ARBA" id="ARBA00004141"/>
    </source>
</evidence>
<keyword evidence="5 7" id="KW-1133">Transmembrane helix</keyword>
<dbReference type="NCBIfam" id="NF037981">
    <property type="entry name" value="NCS2_1"/>
    <property type="match status" value="1"/>
</dbReference>
<feature type="transmembrane region" description="Helical" evidence="7">
    <location>
        <begin position="374"/>
        <end position="394"/>
    </location>
</feature>
<comment type="caution">
    <text evidence="8">The sequence shown here is derived from an EMBL/GenBank/DDBJ whole genome shotgun (WGS) entry which is preliminary data.</text>
</comment>
<reference evidence="8 9" key="1">
    <citation type="submission" date="2014-09" db="EMBL/GenBank/DDBJ databases">
        <title>Draft Genome Sequence of Porphyromonas macacae COT-192_OH2859.</title>
        <authorList>
            <person name="Wallis C."/>
            <person name="Deusch O."/>
            <person name="O'Flynn C."/>
            <person name="Davis I."/>
            <person name="Horsfall A."/>
            <person name="Kirkwood N."/>
            <person name="Harris S."/>
            <person name="Eisen J.A."/>
            <person name="Coil D.A."/>
            <person name="Darling A.E."/>
            <person name="Jospin G."/>
            <person name="Alexiev A."/>
        </authorList>
    </citation>
    <scope>NUCLEOTIDE SEQUENCE [LARGE SCALE GENOMIC DNA]</scope>
    <source>
        <strain evidence="9">COT-192 OH2859</strain>
    </source>
</reference>
<feature type="transmembrane region" description="Helical" evidence="7">
    <location>
        <begin position="341"/>
        <end position="362"/>
    </location>
</feature>
<protein>
    <submittedName>
        <fullName evidence="8">Xanthine permease</fullName>
    </submittedName>
</protein>
<dbReference type="STRING" id="28115.HQ47_01450"/>
<proteinExistence type="inferred from homology"/>
<evidence type="ECO:0000256" key="4">
    <source>
        <dbReference type="ARBA" id="ARBA00022692"/>
    </source>
</evidence>
<feature type="transmembrane region" description="Helical" evidence="7">
    <location>
        <begin position="82"/>
        <end position="99"/>
    </location>
</feature>
<keyword evidence="6 7" id="KW-0472">Membrane</keyword>
<dbReference type="RefSeq" id="WP_036850613.1">
    <property type="nucleotide sequence ID" value="NZ_JRFA01000004.1"/>
</dbReference>
<dbReference type="EMBL" id="JRFA01000004">
    <property type="protein sequence ID" value="KGN75632.1"/>
    <property type="molecule type" value="Genomic_DNA"/>
</dbReference>
<feature type="transmembrane region" description="Helical" evidence="7">
    <location>
        <begin position="105"/>
        <end position="124"/>
    </location>
</feature>
<dbReference type="Proteomes" id="UP000030103">
    <property type="component" value="Unassembled WGS sequence"/>
</dbReference>
<dbReference type="InterPro" id="IPR006043">
    <property type="entry name" value="NCS2"/>
</dbReference>
<keyword evidence="4 7" id="KW-0812">Transmembrane</keyword>
<feature type="transmembrane region" description="Helical" evidence="7">
    <location>
        <begin position="228"/>
        <end position="250"/>
    </location>
</feature>
<sequence>MEKENALKFNYGLNDKPGWLPLALYGIQWFLATMPILLIIGSLVGNLQFDTLTEKTFYTQKLFALIGTALIVQVLWGHRLPIIIGPATVLLVGIIASQSESTASIYTAIITGGALLFALSFTPWLKNLKDLFSPRIVAVILALIAVTLMPTIIDLSFSGVLPPSLKYVFFVVFTIILMISNSLLRGIWKSTVLLWGIVAGTLAYRFLISDWSMPAFPASEENSKTFFLPAFEIEPGVLLAFLFCYVALFINELGSVQAVSQAIRSGDETPRTVRGLRFTGLFNALNGLFGVIGPVDFSMSPGIIMSTGCASRYALIPAGAGLILCALFPGIILFLTSIPESVMGIILLYLMITQLGSSLQMIGTNNLVKNFNDAIVIAFPIMLALVTVFLPGPIVSAIPVLLRPILGNGFVMGVIAVIILEHTLNKKEKKK</sequence>
<dbReference type="GO" id="GO:0005886">
    <property type="term" value="C:plasma membrane"/>
    <property type="evidence" value="ECO:0007669"/>
    <property type="project" value="TreeGrafter"/>
</dbReference>
<evidence type="ECO:0000313" key="8">
    <source>
        <dbReference type="EMBL" id="KGN75632.1"/>
    </source>
</evidence>